<feature type="non-terminal residue" evidence="1">
    <location>
        <position position="194"/>
    </location>
</feature>
<protein>
    <submittedName>
        <fullName evidence="1">Uncharacterized protein</fullName>
    </submittedName>
</protein>
<reference evidence="2 3" key="2">
    <citation type="submission" date="2024-05" db="EMBL/GenBank/DDBJ databases">
        <authorList>
            <person name="Chen Y."/>
            <person name="Shah S."/>
            <person name="Dougan E. K."/>
            <person name="Thang M."/>
            <person name="Chan C."/>
        </authorList>
    </citation>
    <scope>NUCLEOTIDE SEQUENCE [LARGE SCALE GENOMIC DNA]</scope>
</reference>
<dbReference type="Proteomes" id="UP001152797">
    <property type="component" value="Unassembled WGS sequence"/>
</dbReference>
<gene>
    <name evidence="1" type="ORF">C1SCF055_LOCUS2296</name>
</gene>
<proteinExistence type="predicted"/>
<dbReference type="AlphaFoldDB" id="A0A9P1BI57"/>
<evidence type="ECO:0000313" key="1">
    <source>
        <dbReference type="EMBL" id="CAI3973846.1"/>
    </source>
</evidence>
<dbReference type="EMBL" id="CAMXCT030000102">
    <property type="protein sequence ID" value="CAL4761158.1"/>
    <property type="molecule type" value="Genomic_DNA"/>
</dbReference>
<dbReference type="OrthoDB" id="10657808at2759"/>
<organism evidence="1">
    <name type="scientific">Cladocopium goreaui</name>
    <dbReference type="NCBI Taxonomy" id="2562237"/>
    <lineage>
        <taxon>Eukaryota</taxon>
        <taxon>Sar</taxon>
        <taxon>Alveolata</taxon>
        <taxon>Dinophyceae</taxon>
        <taxon>Suessiales</taxon>
        <taxon>Symbiodiniaceae</taxon>
        <taxon>Cladocopium</taxon>
    </lineage>
</organism>
<name>A0A9P1BI57_9DINO</name>
<evidence type="ECO:0000313" key="3">
    <source>
        <dbReference type="Proteomes" id="UP001152797"/>
    </source>
</evidence>
<keyword evidence="3" id="KW-1185">Reference proteome</keyword>
<accession>A0A9P1BI57</accession>
<reference evidence="1" key="1">
    <citation type="submission" date="2022-10" db="EMBL/GenBank/DDBJ databases">
        <authorList>
            <person name="Chen Y."/>
            <person name="Dougan E. K."/>
            <person name="Chan C."/>
            <person name="Rhodes N."/>
            <person name="Thang M."/>
        </authorList>
    </citation>
    <scope>NUCLEOTIDE SEQUENCE</scope>
</reference>
<comment type="caution">
    <text evidence="1">The sequence shown here is derived from an EMBL/GenBank/DDBJ whole genome shotgun (WGS) entry which is preliminary data.</text>
</comment>
<dbReference type="EMBL" id="CAMXCT010000102">
    <property type="protein sequence ID" value="CAI3973846.1"/>
    <property type="molecule type" value="Genomic_DNA"/>
</dbReference>
<sequence>QVWLGGCGNTATDPAHVAKVVPKKKGLTVAGTLFKACPGNYQCVMLSKAVFKNPGDKVRVKVTLITSLKKFDYYVGIIGHRGIGTWSDEVHFCLSGGRGEFCFVSQKYKDADFGSQGSSGMPALDVGDEVIMSLTIGEEEERPRIQPGSRPATHPVILKTFANLRQKASASGPWEGWRLFIGLTGATCAVEMLT</sequence>
<evidence type="ECO:0000313" key="2">
    <source>
        <dbReference type="EMBL" id="CAL4761158.1"/>
    </source>
</evidence>
<dbReference type="EMBL" id="CAMXCT020000102">
    <property type="protein sequence ID" value="CAL1127221.1"/>
    <property type="molecule type" value="Genomic_DNA"/>
</dbReference>